<evidence type="ECO:0008006" key="4">
    <source>
        <dbReference type="Google" id="ProtNLM"/>
    </source>
</evidence>
<organism evidence="2 3">
    <name type="scientific">Chryseobacterium soli</name>
    <dbReference type="NCBI Taxonomy" id="445961"/>
    <lineage>
        <taxon>Bacteria</taxon>
        <taxon>Pseudomonadati</taxon>
        <taxon>Bacteroidota</taxon>
        <taxon>Flavobacteriia</taxon>
        <taxon>Flavobacteriales</taxon>
        <taxon>Weeksellaceae</taxon>
        <taxon>Chryseobacterium group</taxon>
        <taxon>Chryseobacterium</taxon>
    </lineage>
</organism>
<accession>A0A086A616</accession>
<evidence type="ECO:0000313" key="3">
    <source>
        <dbReference type="Proteomes" id="UP000028705"/>
    </source>
</evidence>
<evidence type="ECO:0000256" key="1">
    <source>
        <dbReference type="SAM" id="MobiDB-lite"/>
    </source>
</evidence>
<name>A0A086A616_9FLAO</name>
<comment type="caution">
    <text evidence="2">The sequence shown here is derived from an EMBL/GenBank/DDBJ whole genome shotgun (WGS) entry which is preliminary data.</text>
</comment>
<sequence>MKNIILSVLGLGFIVLSCTKKEKVIEKTNTNTIITDSTTTAAPAASSDTMKISHSDSTSHHLDSVKRSR</sequence>
<dbReference type="RefSeq" id="WP_034711283.1">
    <property type="nucleotide sequence ID" value="NZ_JPRH01000004.1"/>
</dbReference>
<feature type="region of interest" description="Disordered" evidence="1">
    <location>
        <begin position="44"/>
        <end position="69"/>
    </location>
</feature>
<gene>
    <name evidence="2" type="ORF">IW15_11195</name>
</gene>
<evidence type="ECO:0000313" key="2">
    <source>
        <dbReference type="EMBL" id="KFF12130.1"/>
    </source>
</evidence>
<feature type="compositionally biased region" description="Basic and acidic residues" evidence="1">
    <location>
        <begin position="51"/>
        <end position="69"/>
    </location>
</feature>
<proteinExistence type="predicted"/>
<keyword evidence="3" id="KW-1185">Reference proteome</keyword>
<dbReference type="AlphaFoldDB" id="A0A086A616"/>
<protein>
    <recommendedName>
        <fullName evidence="4">Cytochrome C551</fullName>
    </recommendedName>
</protein>
<dbReference type="EMBL" id="JPRH01000004">
    <property type="protein sequence ID" value="KFF12130.1"/>
    <property type="molecule type" value="Genomic_DNA"/>
</dbReference>
<reference evidence="2 3" key="1">
    <citation type="submission" date="2014-07" db="EMBL/GenBank/DDBJ databases">
        <title>Genome of Chryseobacterium soli DSM 19298.</title>
        <authorList>
            <person name="Stropko S.J."/>
            <person name="Pipes S.E."/>
            <person name="Newman J."/>
        </authorList>
    </citation>
    <scope>NUCLEOTIDE SEQUENCE [LARGE SCALE GENOMIC DNA]</scope>
    <source>
        <strain evidence="2 3">DSM 19298</strain>
    </source>
</reference>
<dbReference type="PROSITE" id="PS51257">
    <property type="entry name" value="PROKAR_LIPOPROTEIN"/>
    <property type="match status" value="1"/>
</dbReference>
<dbReference type="Proteomes" id="UP000028705">
    <property type="component" value="Unassembled WGS sequence"/>
</dbReference>